<evidence type="ECO:0000259" key="5">
    <source>
        <dbReference type="PROSITE" id="PS51900"/>
    </source>
</evidence>
<feature type="domain" description="Tyr recombinase" evidence="4">
    <location>
        <begin position="163"/>
        <end position="347"/>
    </location>
</feature>
<dbReference type="SUPFAM" id="SSF56349">
    <property type="entry name" value="DNA breaking-rejoining enzymes"/>
    <property type="match status" value="1"/>
</dbReference>
<dbReference type="PROSITE" id="PS51900">
    <property type="entry name" value="CB"/>
    <property type="match status" value="1"/>
</dbReference>
<evidence type="ECO:0000256" key="1">
    <source>
        <dbReference type="ARBA" id="ARBA00008857"/>
    </source>
</evidence>
<evidence type="ECO:0008006" key="7">
    <source>
        <dbReference type="Google" id="ProtNLM"/>
    </source>
</evidence>
<accession>A0A0F9PLM6</accession>
<dbReference type="GO" id="GO:0015074">
    <property type="term" value="P:DNA integration"/>
    <property type="evidence" value="ECO:0007669"/>
    <property type="project" value="InterPro"/>
</dbReference>
<dbReference type="Gene3D" id="1.10.150.130">
    <property type="match status" value="1"/>
</dbReference>
<reference evidence="6" key="1">
    <citation type="journal article" date="2015" name="Nature">
        <title>Complex archaea that bridge the gap between prokaryotes and eukaryotes.</title>
        <authorList>
            <person name="Spang A."/>
            <person name="Saw J.H."/>
            <person name="Jorgensen S.L."/>
            <person name="Zaremba-Niedzwiedzka K."/>
            <person name="Martijn J."/>
            <person name="Lind A.E."/>
            <person name="van Eijk R."/>
            <person name="Schleper C."/>
            <person name="Guy L."/>
            <person name="Ettema T.J."/>
        </authorList>
    </citation>
    <scope>NUCLEOTIDE SEQUENCE</scope>
</reference>
<evidence type="ECO:0000256" key="2">
    <source>
        <dbReference type="ARBA" id="ARBA00023125"/>
    </source>
</evidence>
<dbReference type="Gene3D" id="1.10.443.10">
    <property type="entry name" value="Intergrase catalytic core"/>
    <property type="match status" value="1"/>
</dbReference>
<dbReference type="CDD" id="cd00397">
    <property type="entry name" value="DNA_BRE_C"/>
    <property type="match status" value="1"/>
</dbReference>
<dbReference type="InterPro" id="IPR050090">
    <property type="entry name" value="Tyrosine_recombinase_XerCD"/>
</dbReference>
<evidence type="ECO:0000256" key="3">
    <source>
        <dbReference type="ARBA" id="ARBA00023172"/>
    </source>
</evidence>
<name>A0A0F9PLM6_9ZZZZ</name>
<sequence>MASIFKRGEIWWIQYYVPGKPRPVRRSLKTVRKAVARRELQAIEIGLSDPHRRLQEPRNPKAIAFWAHYLKWAESHLAAATIDLHTRHWRYLCERSGMGRLGDVTPAILEDFKRWRRKLGNSEQSINNYLRDLQAIYNKAIKWKEFTGENPVVNVARYEISNPLVTFHTAQDKDRLLAIIAKEAHTLEQQNLLWAVLLMAWAGLRKKEMSFSRWEWFDFELKIIRVTEFPNFKIKSRRERIIPMHNRIREAMEPYRAIEGFVFESGRDSQPTSRYRYDPKKSLVAALKRANLPTDDPFQRLRRSFGSSLYQEGVDLNRISEWLGNSPEVCRKHYAGIRQEYDADINRM</sequence>
<dbReference type="InterPro" id="IPR044068">
    <property type="entry name" value="CB"/>
</dbReference>
<evidence type="ECO:0000313" key="6">
    <source>
        <dbReference type="EMBL" id="KKN32680.1"/>
    </source>
</evidence>
<organism evidence="6">
    <name type="scientific">marine sediment metagenome</name>
    <dbReference type="NCBI Taxonomy" id="412755"/>
    <lineage>
        <taxon>unclassified sequences</taxon>
        <taxon>metagenomes</taxon>
        <taxon>ecological metagenomes</taxon>
    </lineage>
</organism>
<dbReference type="InterPro" id="IPR002104">
    <property type="entry name" value="Integrase_catalytic"/>
</dbReference>
<keyword evidence="3" id="KW-0233">DNA recombination</keyword>
<dbReference type="GO" id="GO:0006310">
    <property type="term" value="P:DNA recombination"/>
    <property type="evidence" value="ECO:0007669"/>
    <property type="project" value="UniProtKB-KW"/>
</dbReference>
<dbReference type="InterPro" id="IPR013762">
    <property type="entry name" value="Integrase-like_cat_sf"/>
</dbReference>
<dbReference type="Pfam" id="PF13102">
    <property type="entry name" value="Phage_int_SAM_5"/>
    <property type="match status" value="1"/>
</dbReference>
<dbReference type="PANTHER" id="PTHR30349:SF64">
    <property type="entry name" value="PROPHAGE INTEGRASE INTD-RELATED"/>
    <property type="match status" value="1"/>
</dbReference>
<dbReference type="InterPro" id="IPR010998">
    <property type="entry name" value="Integrase_recombinase_N"/>
</dbReference>
<dbReference type="Pfam" id="PF00589">
    <property type="entry name" value="Phage_integrase"/>
    <property type="match status" value="1"/>
</dbReference>
<comment type="caution">
    <text evidence="6">The sequence shown here is derived from an EMBL/GenBank/DDBJ whole genome shotgun (WGS) entry which is preliminary data.</text>
</comment>
<dbReference type="PROSITE" id="PS51898">
    <property type="entry name" value="TYR_RECOMBINASE"/>
    <property type="match status" value="1"/>
</dbReference>
<dbReference type="InterPro" id="IPR025269">
    <property type="entry name" value="SAM-like_dom"/>
</dbReference>
<proteinExistence type="inferred from homology"/>
<dbReference type="PANTHER" id="PTHR30349">
    <property type="entry name" value="PHAGE INTEGRASE-RELATED"/>
    <property type="match status" value="1"/>
</dbReference>
<gene>
    <name evidence="6" type="ORF">LCGC14_0811410</name>
</gene>
<comment type="similarity">
    <text evidence="1">Belongs to the 'phage' integrase family.</text>
</comment>
<evidence type="ECO:0000259" key="4">
    <source>
        <dbReference type="PROSITE" id="PS51898"/>
    </source>
</evidence>
<dbReference type="EMBL" id="LAZR01002235">
    <property type="protein sequence ID" value="KKN32680.1"/>
    <property type="molecule type" value="Genomic_DNA"/>
</dbReference>
<protein>
    <recommendedName>
        <fullName evidence="7">Tyr recombinase domain-containing protein</fullName>
    </recommendedName>
</protein>
<dbReference type="InterPro" id="IPR011010">
    <property type="entry name" value="DNA_brk_join_enz"/>
</dbReference>
<dbReference type="AlphaFoldDB" id="A0A0F9PLM6"/>
<dbReference type="GO" id="GO:0003677">
    <property type="term" value="F:DNA binding"/>
    <property type="evidence" value="ECO:0007669"/>
    <property type="project" value="UniProtKB-KW"/>
</dbReference>
<feature type="domain" description="Core-binding (CB)" evidence="5">
    <location>
        <begin position="56"/>
        <end position="141"/>
    </location>
</feature>
<keyword evidence="2" id="KW-0238">DNA-binding</keyword>